<evidence type="ECO:0000256" key="1">
    <source>
        <dbReference type="SAM" id="Phobius"/>
    </source>
</evidence>
<keyword evidence="1" id="KW-0812">Transmembrane</keyword>
<dbReference type="RefSeq" id="WP_289268758.1">
    <property type="nucleotide sequence ID" value="NZ_OX365700.1"/>
</dbReference>
<keyword evidence="3" id="KW-1185">Reference proteome</keyword>
<sequence length="268" mass="29802">MSYLLATWDLYRSALSATMRSFRLGWIVALALVLFLGIMMIATTLAAPLGIAGGFILGAVNALVIGATLFLFELAVKSTRPISLRDIQESFGKYFWDVIGVGFVLWIPLMLLDQGMAANPQGAFLATAVFFLLFVLLNPAPEVIYQLRHDSPLEVMKASYEFVLENWIEWFLPLVVVIGPLGLTFFFTLSARLGRGAGLDFTQLLVLPFTALTAWLAQLGVPEELSTLLVLICTPPLTVLMFLFRGHLFQALQGSSRRQRLYKTLHRQ</sequence>
<evidence type="ECO:0000313" key="3">
    <source>
        <dbReference type="Proteomes" id="UP001179121"/>
    </source>
</evidence>
<proteinExistence type="predicted"/>
<dbReference type="Proteomes" id="UP001179121">
    <property type="component" value="Chromosome"/>
</dbReference>
<feature type="transmembrane region" description="Helical" evidence="1">
    <location>
        <begin position="167"/>
        <end position="189"/>
    </location>
</feature>
<evidence type="ECO:0000313" key="2">
    <source>
        <dbReference type="EMBL" id="CAI4032007.1"/>
    </source>
</evidence>
<accession>A0AA86MZR7</accession>
<keyword evidence="1" id="KW-1133">Transmembrane helix</keyword>
<dbReference type="AlphaFoldDB" id="A0AA86MZR7"/>
<feature type="transmembrane region" description="Helical" evidence="1">
    <location>
        <begin position="54"/>
        <end position="74"/>
    </location>
</feature>
<feature type="transmembrane region" description="Helical" evidence="1">
    <location>
        <begin position="201"/>
        <end position="221"/>
    </location>
</feature>
<feature type="transmembrane region" description="Helical" evidence="1">
    <location>
        <begin position="94"/>
        <end position="112"/>
    </location>
</feature>
<organism evidence="2 3">
    <name type="scientific">Nitrospira tepida</name>
    <dbReference type="NCBI Taxonomy" id="2973512"/>
    <lineage>
        <taxon>Bacteria</taxon>
        <taxon>Pseudomonadati</taxon>
        <taxon>Nitrospirota</taxon>
        <taxon>Nitrospiria</taxon>
        <taxon>Nitrospirales</taxon>
        <taxon>Nitrospiraceae</taxon>
        <taxon>Nitrospira</taxon>
    </lineage>
</organism>
<protein>
    <submittedName>
        <fullName evidence="2">Uncharacterized protein</fullName>
    </submittedName>
</protein>
<dbReference type="EMBL" id="OX365700">
    <property type="protein sequence ID" value="CAI4032007.1"/>
    <property type="molecule type" value="Genomic_DNA"/>
</dbReference>
<feature type="transmembrane region" description="Helical" evidence="1">
    <location>
        <begin position="227"/>
        <end position="248"/>
    </location>
</feature>
<feature type="transmembrane region" description="Helical" evidence="1">
    <location>
        <begin position="124"/>
        <end position="147"/>
    </location>
</feature>
<reference evidence="2" key="1">
    <citation type="submission" date="2022-10" db="EMBL/GenBank/DDBJ databases">
        <authorList>
            <person name="Koch H."/>
        </authorList>
    </citation>
    <scope>NUCLEOTIDE SEQUENCE</scope>
    <source>
        <strain evidence="2">DNF</strain>
    </source>
</reference>
<feature type="transmembrane region" description="Helical" evidence="1">
    <location>
        <begin position="24"/>
        <end position="47"/>
    </location>
</feature>
<name>A0AA86MZR7_9BACT</name>
<dbReference type="KEGG" id="nti:DNFV4_02431"/>
<keyword evidence="1" id="KW-0472">Membrane</keyword>
<gene>
    <name evidence="2" type="ORF">DNFV4_02431</name>
</gene>